<keyword evidence="2" id="KW-1185">Reference proteome</keyword>
<dbReference type="RefSeq" id="WP_043602200.1">
    <property type="nucleotide sequence ID" value="NZ_AXCY01000002.1"/>
</dbReference>
<protein>
    <submittedName>
        <fullName evidence="1">Uncharacterized protein</fullName>
    </submittedName>
</protein>
<evidence type="ECO:0000313" key="1">
    <source>
        <dbReference type="EMBL" id="KGM12689.1"/>
    </source>
</evidence>
<name>A0A0A0BZW2_9CELL</name>
<dbReference type="OrthoDB" id="9954430at2"/>
<dbReference type="Proteomes" id="UP000029839">
    <property type="component" value="Unassembled WGS sequence"/>
</dbReference>
<gene>
    <name evidence="1" type="ORF">N868_07045</name>
</gene>
<sequence length="125" mass="13814">MREKMRTCRRDGVQEEVCQRAYQPQPLTQAGWVEDDWLVPALTVEVFPIEPTRWIAVVDATKGPFSTEVASPQLVGAEVARAILEVLGDDLPHELVDESGRPGMPRSLGARWVVCSHARADPPGL</sequence>
<proteinExistence type="predicted"/>
<organism evidence="1 2">
    <name type="scientific">Cellulomonas carbonis T26</name>
    <dbReference type="NCBI Taxonomy" id="947969"/>
    <lineage>
        <taxon>Bacteria</taxon>
        <taxon>Bacillati</taxon>
        <taxon>Actinomycetota</taxon>
        <taxon>Actinomycetes</taxon>
        <taxon>Micrococcales</taxon>
        <taxon>Cellulomonadaceae</taxon>
        <taxon>Cellulomonas</taxon>
    </lineage>
</organism>
<comment type="caution">
    <text evidence="1">The sequence shown here is derived from an EMBL/GenBank/DDBJ whole genome shotgun (WGS) entry which is preliminary data.</text>
</comment>
<dbReference type="EMBL" id="AXCY01000002">
    <property type="protein sequence ID" value="KGM12689.1"/>
    <property type="molecule type" value="Genomic_DNA"/>
</dbReference>
<dbReference type="AlphaFoldDB" id="A0A0A0BZW2"/>
<accession>A0A0A0BZW2</accession>
<evidence type="ECO:0000313" key="2">
    <source>
        <dbReference type="Proteomes" id="UP000029839"/>
    </source>
</evidence>
<reference evidence="1 2" key="1">
    <citation type="submission" date="2013-08" db="EMBL/GenBank/DDBJ databases">
        <title>Genome sequencing of Cellulomonas carbonis T26.</title>
        <authorList>
            <person name="Chen F."/>
            <person name="Li Y."/>
            <person name="Wang G."/>
        </authorList>
    </citation>
    <scope>NUCLEOTIDE SEQUENCE [LARGE SCALE GENOMIC DNA]</scope>
    <source>
        <strain evidence="1 2">T26</strain>
    </source>
</reference>
<reference evidence="1 2" key="2">
    <citation type="journal article" date="2015" name="Stand. Genomic Sci.">
        <title>Draft genome sequence of Cellulomonas carbonis T26(T) and comparative analysis of six Cellulomonas genomes.</title>
        <authorList>
            <person name="Zhuang W."/>
            <person name="Zhang S."/>
            <person name="Xia X."/>
            <person name="Wang G."/>
        </authorList>
    </citation>
    <scope>NUCLEOTIDE SEQUENCE [LARGE SCALE GENOMIC DNA]</scope>
    <source>
        <strain evidence="1 2">T26</strain>
    </source>
</reference>